<evidence type="ECO:0000313" key="2">
    <source>
        <dbReference type="EMBL" id="QOL31663.1"/>
    </source>
</evidence>
<proteinExistence type="predicted"/>
<dbReference type="Proteomes" id="UP000593943">
    <property type="component" value="Chromosome"/>
</dbReference>
<dbReference type="EMBL" id="MWWZ01000006">
    <property type="protein sequence ID" value="OZG68283.1"/>
    <property type="molecule type" value="Genomic_DNA"/>
</dbReference>
<organism evidence="1 3">
    <name type="scientific">Bifidobacterium eulemuris</name>
    <dbReference type="NCBI Taxonomy" id="1765219"/>
    <lineage>
        <taxon>Bacteria</taxon>
        <taxon>Bacillati</taxon>
        <taxon>Actinomycetota</taxon>
        <taxon>Actinomycetes</taxon>
        <taxon>Bifidobacteriales</taxon>
        <taxon>Bifidobacteriaceae</taxon>
        <taxon>Bifidobacterium</taxon>
    </lineage>
</organism>
<keyword evidence="4" id="KW-1185">Reference proteome</keyword>
<accession>A0A261GAL2</accession>
<dbReference type="EMBL" id="CP062938">
    <property type="protein sequence ID" value="QOL31663.1"/>
    <property type="molecule type" value="Genomic_DNA"/>
</dbReference>
<dbReference type="OrthoDB" id="3330133at2"/>
<reference evidence="2 4" key="2">
    <citation type="submission" date="2020-10" db="EMBL/GenBank/DDBJ databases">
        <title>Genome sequencing of Bifidobacterium eulemuris_DSMZ_100216.</title>
        <authorList>
            <person name="Kim J."/>
        </authorList>
    </citation>
    <scope>NUCLEOTIDE SEQUENCE [LARGE SCALE GENOMIC DNA]</scope>
    <source>
        <strain evidence="2 4">DSM 100216</strain>
    </source>
</reference>
<gene>
    <name evidence="2" type="ORF">BE0216_03695</name>
    <name evidence="1" type="ORF">BEUL_1296</name>
</gene>
<reference evidence="1 3" key="1">
    <citation type="journal article" date="2017" name="BMC Genomics">
        <title>Comparative genomic and phylogenomic analyses of the Bifidobacteriaceae family.</title>
        <authorList>
            <person name="Lugli G.A."/>
            <person name="Milani C."/>
            <person name="Turroni F."/>
            <person name="Duranti S."/>
            <person name="Mancabelli L."/>
            <person name="Mangifesta M."/>
            <person name="Ferrario C."/>
            <person name="Modesto M."/>
            <person name="Mattarelli P."/>
            <person name="Jiri K."/>
            <person name="van Sinderen D."/>
            <person name="Ventura M."/>
        </authorList>
    </citation>
    <scope>NUCLEOTIDE SEQUENCE [LARGE SCALE GENOMIC DNA]</scope>
    <source>
        <strain evidence="1 3">DSM 100216</strain>
    </source>
</reference>
<dbReference type="KEGG" id="beu:BE0216_03695"/>
<evidence type="ECO:0000313" key="1">
    <source>
        <dbReference type="EMBL" id="OZG68283.1"/>
    </source>
</evidence>
<sequence length="368" mass="40516">MADWSKPYEVAYRVMRVKRGSYEETAVLDRVLTGGSIERNQDTSVTESGSIVYEGSLDLGTDWLRVWADCEWHDGSVESVPLGTFEPSIPSRAVNGSESQSQIELSGLLQDLADDMFENPITMGKGLKAVDCAARICREAGLQVAAYDPGSYVLKENWTFGLRSDKDPGRGSSKLDAVNDLLDLAGFWNARTNPYGQVVFAPYAEPSDRQPAWSFVEGENATFLAEMTDELDTSGVKNVVKVIYYDTDREYVGIVVDSDPKSRWSTVSLGRRKGTTVEYSSIPESVKTDAQGKALAESKARELLRTSQSVIHRVTFTHAYAPCTISDAVEVEYPTGGVSGKYAVRSQHIELDAGIPTQTEARMYQRPS</sequence>
<dbReference type="AlphaFoldDB" id="A0A261GAL2"/>
<name>A0A261GAL2_9BIFI</name>
<evidence type="ECO:0000313" key="4">
    <source>
        <dbReference type="Proteomes" id="UP000593943"/>
    </source>
</evidence>
<protein>
    <submittedName>
        <fullName evidence="1">Uncharacterized protein</fullName>
    </submittedName>
</protein>
<dbReference type="Proteomes" id="UP000216057">
    <property type="component" value="Unassembled WGS sequence"/>
</dbReference>
<evidence type="ECO:0000313" key="3">
    <source>
        <dbReference type="Proteomes" id="UP000216057"/>
    </source>
</evidence>
<dbReference type="RefSeq" id="WP_094636868.1">
    <property type="nucleotide sequence ID" value="NZ_CP062938.1"/>
</dbReference>